<evidence type="ECO:0000256" key="8">
    <source>
        <dbReference type="SAM" id="Coils"/>
    </source>
</evidence>
<evidence type="ECO:0000256" key="5">
    <source>
        <dbReference type="ARBA" id="ARBA00022777"/>
    </source>
</evidence>
<dbReference type="Gene3D" id="1.10.287.130">
    <property type="match status" value="1"/>
</dbReference>
<dbReference type="PROSITE" id="PS50109">
    <property type="entry name" value="HIS_KIN"/>
    <property type="match status" value="1"/>
</dbReference>
<dbReference type="RefSeq" id="WP_332866684.1">
    <property type="nucleotide sequence ID" value="NZ_JBAFSM010000042.1"/>
</dbReference>
<feature type="modified residue" description="4-aspartylphosphate" evidence="7">
    <location>
        <position position="55"/>
    </location>
</feature>
<keyword evidence="3 7" id="KW-0597">Phosphoprotein</keyword>
<dbReference type="InterPro" id="IPR004358">
    <property type="entry name" value="Sig_transdc_His_kin-like_C"/>
</dbReference>
<evidence type="ECO:0000256" key="6">
    <source>
        <dbReference type="ARBA" id="ARBA00023012"/>
    </source>
</evidence>
<evidence type="ECO:0000256" key="4">
    <source>
        <dbReference type="ARBA" id="ARBA00022679"/>
    </source>
</evidence>
<reference evidence="11 12" key="1">
    <citation type="submission" date="2024-01" db="EMBL/GenBank/DDBJ databases">
        <title>Genomic insights into the taxonomy and metabolism of the cyanobacterium Pannus brasiliensis CCIBt3594.</title>
        <authorList>
            <person name="Machado M."/>
            <person name="Botero N.B."/>
            <person name="Andreote A.P.D."/>
            <person name="Feitosa A.M.T."/>
            <person name="Popin R."/>
            <person name="Sivonen K."/>
            <person name="Fiore M.F."/>
        </authorList>
    </citation>
    <scope>NUCLEOTIDE SEQUENCE [LARGE SCALE GENOMIC DNA]</scope>
    <source>
        <strain evidence="11 12">CCIBt3594</strain>
    </source>
</reference>
<dbReference type="Pfam" id="PF02518">
    <property type="entry name" value="HATPase_c"/>
    <property type="match status" value="1"/>
</dbReference>
<organism evidence="11 12">
    <name type="scientific">Pannus brasiliensis CCIBt3594</name>
    <dbReference type="NCBI Taxonomy" id="1427578"/>
    <lineage>
        <taxon>Bacteria</taxon>
        <taxon>Bacillati</taxon>
        <taxon>Cyanobacteriota</taxon>
        <taxon>Cyanophyceae</taxon>
        <taxon>Oscillatoriophycideae</taxon>
        <taxon>Chroococcales</taxon>
        <taxon>Microcystaceae</taxon>
        <taxon>Pannus</taxon>
    </lineage>
</organism>
<dbReference type="InterPro" id="IPR003661">
    <property type="entry name" value="HisK_dim/P_dom"/>
</dbReference>
<dbReference type="PROSITE" id="PS50110">
    <property type="entry name" value="RESPONSE_REGULATORY"/>
    <property type="match status" value="1"/>
</dbReference>
<keyword evidence="11" id="KW-0067">ATP-binding</keyword>
<dbReference type="PRINTS" id="PR00344">
    <property type="entry name" value="BCTRLSENSOR"/>
</dbReference>
<comment type="caution">
    <text evidence="11">The sequence shown here is derived from an EMBL/GenBank/DDBJ whole genome shotgun (WGS) entry which is preliminary data.</text>
</comment>
<dbReference type="GO" id="GO:0005524">
    <property type="term" value="F:ATP binding"/>
    <property type="evidence" value="ECO:0007669"/>
    <property type="project" value="UniProtKB-KW"/>
</dbReference>
<dbReference type="PANTHER" id="PTHR43047">
    <property type="entry name" value="TWO-COMPONENT HISTIDINE PROTEIN KINASE"/>
    <property type="match status" value="1"/>
</dbReference>
<dbReference type="InterPro" id="IPR001789">
    <property type="entry name" value="Sig_transdc_resp-reg_receiver"/>
</dbReference>
<dbReference type="InterPro" id="IPR005467">
    <property type="entry name" value="His_kinase_dom"/>
</dbReference>
<dbReference type="InterPro" id="IPR036890">
    <property type="entry name" value="HATPase_C_sf"/>
</dbReference>
<feature type="domain" description="Response regulatory" evidence="10">
    <location>
        <begin position="5"/>
        <end position="120"/>
    </location>
</feature>
<feature type="domain" description="Histidine kinase" evidence="9">
    <location>
        <begin position="150"/>
        <end position="371"/>
    </location>
</feature>
<keyword evidence="4" id="KW-0808">Transferase</keyword>
<sequence length="491" mass="55791">MKPITILIVEDELIVAHSLREALQDDGYEVLSVVDSAPAATRALEQTKPDLVLLDITLKGPIDGISLGQEIQQRYGIPIVYLTAYSDPETLERAKKTNPYGYLLKPYRVQELKVTIEIALHRYREERDERKHLQEEATIARKLKQEFLTNIKHEIRTPMNAIQGFCQLLQYEIQEEPSRSYIVSILESGNVLMKTLEDIIELSRLESGDMERSFQCFDPRSLLSEVGQMASAKAREKNIALVTAISPDLPPLIFDELALKRILSKLLDNAIKFTERGRVTIEADCRAVEPERAIELTISVRDTGIGIAESDRARVFEPFSQADSGLTRHHGGIGCGLAIARGLTEYLGGRLELESEEGEGSLFRLVFPRVEIVKDNEWIDRLLAIPTFVPTRTTTPHLTVVRDLPAPEIELLEHLRVREREIWPKITDTAIVGEIREFARELQRLGREYHYLPLQEYADLLLKQSLEFDLEVVKTLAAFPDITCALAREFE</sequence>
<dbReference type="AlphaFoldDB" id="A0AAW9R0N0"/>
<name>A0AAW9R0N0_9CHRO</name>
<keyword evidence="5" id="KW-0418">Kinase</keyword>
<proteinExistence type="predicted"/>
<accession>A0AAW9R0N0</accession>
<keyword evidence="12" id="KW-1185">Reference proteome</keyword>
<dbReference type="SUPFAM" id="SSF55874">
    <property type="entry name" value="ATPase domain of HSP90 chaperone/DNA topoisomerase II/histidine kinase"/>
    <property type="match status" value="1"/>
</dbReference>
<dbReference type="Gene3D" id="3.30.565.10">
    <property type="entry name" value="Histidine kinase-like ATPase, C-terminal domain"/>
    <property type="match status" value="1"/>
</dbReference>
<dbReference type="GO" id="GO:0000155">
    <property type="term" value="F:phosphorelay sensor kinase activity"/>
    <property type="evidence" value="ECO:0007669"/>
    <property type="project" value="InterPro"/>
</dbReference>
<keyword evidence="6" id="KW-0902">Two-component regulatory system</keyword>
<dbReference type="SMART" id="SM00387">
    <property type="entry name" value="HATPase_c"/>
    <property type="match status" value="1"/>
</dbReference>
<evidence type="ECO:0000259" key="9">
    <source>
        <dbReference type="PROSITE" id="PS50109"/>
    </source>
</evidence>
<keyword evidence="8" id="KW-0175">Coiled coil</keyword>
<evidence type="ECO:0000313" key="12">
    <source>
        <dbReference type="Proteomes" id="UP001328733"/>
    </source>
</evidence>
<evidence type="ECO:0000259" key="10">
    <source>
        <dbReference type="PROSITE" id="PS50110"/>
    </source>
</evidence>
<protein>
    <recommendedName>
        <fullName evidence="2">histidine kinase</fullName>
        <ecNumber evidence="2">2.7.13.3</ecNumber>
    </recommendedName>
</protein>
<dbReference type="Proteomes" id="UP001328733">
    <property type="component" value="Unassembled WGS sequence"/>
</dbReference>
<dbReference type="SMART" id="SM00388">
    <property type="entry name" value="HisKA"/>
    <property type="match status" value="1"/>
</dbReference>
<dbReference type="InterPro" id="IPR036097">
    <property type="entry name" value="HisK_dim/P_sf"/>
</dbReference>
<dbReference type="CDD" id="cd00082">
    <property type="entry name" value="HisKA"/>
    <property type="match status" value="1"/>
</dbReference>
<dbReference type="CDD" id="cd17534">
    <property type="entry name" value="REC_DC-like"/>
    <property type="match status" value="1"/>
</dbReference>
<gene>
    <name evidence="11" type="ORF">V0288_18885</name>
</gene>
<dbReference type="SUPFAM" id="SSF47384">
    <property type="entry name" value="Homodimeric domain of signal transducing histidine kinase"/>
    <property type="match status" value="1"/>
</dbReference>
<evidence type="ECO:0000256" key="7">
    <source>
        <dbReference type="PROSITE-ProRule" id="PRU00169"/>
    </source>
</evidence>
<dbReference type="Pfam" id="PF00072">
    <property type="entry name" value="Response_reg"/>
    <property type="match status" value="1"/>
</dbReference>
<evidence type="ECO:0000256" key="1">
    <source>
        <dbReference type="ARBA" id="ARBA00000085"/>
    </source>
</evidence>
<dbReference type="EMBL" id="JBAFSM010000042">
    <property type="protein sequence ID" value="MEG3439199.1"/>
    <property type="molecule type" value="Genomic_DNA"/>
</dbReference>
<dbReference type="EC" id="2.7.13.3" evidence="2"/>
<dbReference type="Gene3D" id="3.40.50.2300">
    <property type="match status" value="1"/>
</dbReference>
<dbReference type="Pfam" id="PF00512">
    <property type="entry name" value="HisKA"/>
    <property type="match status" value="1"/>
</dbReference>
<feature type="coiled-coil region" evidence="8">
    <location>
        <begin position="109"/>
        <end position="143"/>
    </location>
</feature>
<keyword evidence="11" id="KW-0547">Nucleotide-binding</keyword>
<dbReference type="InterPro" id="IPR003594">
    <property type="entry name" value="HATPase_dom"/>
</dbReference>
<dbReference type="SMART" id="SM00448">
    <property type="entry name" value="REC"/>
    <property type="match status" value="1"/>
</dbReference>
<evidence type="ECO:0000313" key="11">
    <source>
        <dbReference type="EMBL" id="MEG3439199.1"/>
    </source>
</evidence>
<evidence type="ECO:0000256" key="2">
    <source>
        <dbReference type="ARBA" id="ARBA00012438"/>
    </source>
</evidence>
<dbReference type="InterPro" id="IPR011006">
    <property type="entry name" value="CheY-like_superfamily"/>
</dbReference>
<dbReference type="SUPFAM" id="SSF52172">
    <property type="entry name" value="CheY-like"/>
    <property type="match status" value="1"/>
</dbReference>
<comment type="catalytic activity">
    <reaction evidence="1">
        <text>ATP + protein L-histidine = ADP + protein N-phospho-L-histidine.</text>
        <dbReference type="EC" id="2.7.13.3"/>
    </reaction>
</comment>
<evidence type="ECO:0000256" key="3">
    <source>
        <dbReference type="ARBA" id="ARBA00022553"/>
    </source>
</evidence>